<feature type="region of interest" description="Disordered" evidence="1">
    <location>
        <begin position="1"/>
        <end position="20"/>
    </location>
</feature>
<gene>
    <name evidence="2" type="ORF">PRZ03_03705</name>
</gene>
<dbReference type="Proteomes" id="UP001221189">
    <property type="component" value="Unassembled WGS sequence"/>
</dbReference>
<dbReference type="EMBL" id="JAQQXT010000002">
    <property type="protein sequence ID" value="MDC8770666.1"/>
    <property type="molecule type" value="Genomic_DNA"/>
</dbReference>
<evidence type="ECO:0000313" key="3">
    <source>
        <dbReference type="Proteomes" id="UP001221189"/>
    </source>
</evidence>
<accession>A0ABT5K9N8</accession>
<reference evidence="2 3" key="1">
    <citation type="submission" date="2022-10" db="EMBL/GenBank/DDBJ databases">
        <title>Paucibacter sp. hw1 Genome sequencing.</title>
        <authorList>
            <person name="Park S."/>
        </authorList>
    </citation>
    <scope>NUCLEOTIDE SEQUENCE [LARGE SCALE GENOMIC DNA]</scope>
    <source>
        <strain evidence="3">hw1</strain>
    </source>
</reference>
<sequence>MEPAPPAAPSSDKAAPPLLINSDATRRAIRQATRAPLLSERAAQAMGDGPPLEQSARLGQEIQKAGNGDCLKGEFAGGGAGILSLPFWLLAEARGKCAR</sequence>
<comment type="caution">
    <text evidence="2">The sequence shown here is derived from an EMBL/GenBank/DDBJ whole genome shotgun (WGS) entry which is preliminary data.</text>
</comment>
<organism evidence="2 3">
    <name type="scientific">Roseateles albus</name>
    <dbReference type="NCBI Taxonomy" id="2987525"/>
    <lineage>
        <taxon>Bacteria</taxon>
        <taxon>Pseudomonadati</taxon>
        <taxon>Pseudomonadota</taxon>
        <taxon>Betaproteobacteria</taxon>
        <taxon>Burkholderiales</taxon>
        <taxon>Sphaerotilaceae</taxon>
        <taxon>Roseateles</taxon>
    </lineage>
</organism>
<dbReference type="RefSeq" id="WP_273599086.1">
    <property type="nucleotide sequence ID" value="NZ_JAQQXT010000002.1"/>
</dbReference>
<evidence type="ECO:0000256" key="1">
    <source>
        <dbReference type="SAM" id="MobiDB-lite"/>
    </source>
</evidence>
<feature type="region of interest" description="Disordered" evidence="1">
    <location>
        <begin position="34"/>
        <end position="55"/>
    </location>
</feature>
<evidence type="ECO:0000313" key="2">
    <source>
        <dbReference type="EMBL" id="MDC8770666.1"/>
    </source>
</evidence>
<name>A0ABT5K9N8_9BURK</name>
<protein>
    <submittedName>
        <fullName evidence="2">Uncharacterized protein</fullName>
    </submittedName>
</protein>
<keyword evidence="3" id="KW-1185">Reference proteome</keyword>
<proteinExistence type="predicted"/>